<evidence type="ECO:0000256" key="9">
    <source>
        <dbReference type="ARBA" id="ARBA00024195"/>
    </source>
</evidence>
<evidence type="ECO:0000256" key="2">
    <source>
        <dbReference type="ARBA" id="ARBA00022525"/>
    </source>
</evidence>
<keyword evidence="6 10" id="KW-0720">Serine protease</keyword>
<dbReference type="InterPro" id="IPR018114">
    <property type="entry name" value="TRYPSIN_HIS"/>
</dbReference>
<evidence type="ECO:0000256" key="7">
    <source>
        <dbReference type="ARBA" id="ARBA00023145"/>
    </source>
</evidence>
<keyword evidence="2" id="KW-0964">Secreted</keyword>
<evidence type="ECO:0000256" key="12">
    <source>
        <dbReference type="SAM" id="SignalP"/>
    </source>
</evidence>
<evidence type="ECO:0000256" key="4">
    <source>
        <dbReference type="ARBA" id="ARBA00022729"/>
    </source>
</evidence>
<evidence type="ECO:0000256" key="3">
    <source>
        <dbReference type="ARBA" id="ARBA00022670"/>
    </source>
</evidence>
<keyword evidence="3 10" id="KW-0645">Protease</keyword>
<name>E2J7A0_9HEMI</name>
<organism evidence="14">
    <name type="scientific">Triatoma matogrossensis</name>
    <dbReference type="NCBI Taxonomy" id="162370"/>
    <lineage>
        <taxon>Eukaryota</taxon>
        <taxon>Metazoa</taxon>
        <taxon>Ecdysozoa</taxon>
        <taxon>Arthropoda</taxon>
        <taxon>Hexapoda</taxon>
        <taxon>Insecta</taxon>
        <taxon>Pterygota</taxon>
        <taxon>Neoptera</taxon>
        <taxon>Paraneoptera</taxon>
        <taxon>Hemiptera</taxon>
        <taxon>Heteroptera</taxon>
        <taxon>Panheteroptera</taxon>
        <taxon>Cimicomorpha</taxon>
        <taxon>Reduviidae</taxon>
        <taxon>Triatominae</taxon>
        <taxon>Triatoma</taxon>
    </lineage>
</organism>
<dbReference type="SMART" id="SM00020">
    <property type="entry name" value="Tryp_SPc"/>
    <property type="match status" value="1"/>
</dbReference>
<dbReference type="PROSITE" id="PS00134">
    <property type="entry name" value="TRYPSIN_HIS"/>
    <property type="match status" value="1"/>
</dbReference>
<sequence>MNYWYLLIGLLVVVGMPHAHAQGEGDDDDDSSEYGNRNVPGEKTTNCDCGWANKEDKRIVGGEETNVNEYPMMAGLFFKPRKLLFCGGTIITQYHILTAAHCTEPFEEDVEDLQIVLGEHDQDKVDESSSTVYMDVLNVVPHEEYYLIGHRHDIAIILLKNKIVYTNTVGPACMPIEPINMIGHKIKVLGWGKLSTNGPTSKVLMKVYLNVVTLEVCNNTYEDIDLVERRQICTYYPTKDSCQGDSGGPLLWLDREINRYVLAAATSYGESCATDVPAVSTNISYYMPWIRRVVAETRPEASICTKQN</sequence>
<keyword evidence="7" id="KW-0865">Zymogen</keyword>
<evidence type="ECO:0000256" key="11">
    <source>
        <dbReference type="SAM" id="MobiDB-lite"/>
    </source>
</evidence>
<feature type="signal peptide" evidence="12">
    <location>
        <begin position="1"/>
        <end position="21"/>
    </location>
</feature>
<dbReference type="FunFam" id="2.40.10.10:FF:000146">
    <property type="entry name" value="Serine protease 53"/>
    <property type="match status" value="1"/>
</dbReference>
<dbReference type="PROSITE" id="PS50240">
    <property type="entry name" value="TRYPSIN_DOM"/>
    <property type="match status" value="1"/>
</dbReference>
<evidence type="ECO:0000256" key="5">
    <source>
        <dbReference type="ARBA" id="ARBA00022801"/>
    </source>
</evidence>
<dbReference type="GO" id="GO:0006508">
    <property type="term" value="P:proteolysis"/>
    <property type="evidence" value="ECO:0007669"/>
    <property type="project" value="UniProtKB-KW"/>
</dbReference>
<evidence type="ECO:0000256" key="6">
    <source>
        <dbReference type="ARBA" id="ARBA00022825"/>
    </source>
</evidence>
<evidence type="ECO:0000259" key="13">
    <source>
        <dbReference type="PROSITE" id="PS50240"/>
    </source>
</evidence>
<accession>E2J7A0</accession>
<evidence type="ECO:0000256" key="10">
    <source>
        <dbReference type="RuleBase" id="RU363034"/>
    </source>
</evidence>
<dbReference type="PROSITE" id="PS00135">
    <property type="entry name" value="TRYPSIN_SER"/>
    <property type="match status" value="1"/>
</dbReference>
<dbReference type="EMBL" id="HP429318">
    <property type="protein sequence ID" value="ADN29818.1"/>
    <property type="molecule type" value="mRNA"/>
</dbReference>
<reference evidence="14" key="1">
    <citation type="journal article" date="2012" name="Am. J. Trop. Med. Hyg.">
        <title>An insight into the sialotranscriptome of Triatoma matogrossensis, a kissing bug associated with fogo selvagem in South America.</title>
        <authorList>
            <person name="Assumpcao T.C."/>
            <person name="Eaton D.P."/>
            <person name="Pham V.M."/>
            <person name="Francischetti I.M."/>
            <person name="Aoki V."/>
            <person name="Hans-Filho G."/>
            <person name="Rivitti E.A."/>
            <person name="Valenzuela J.G."/>
            <person name="Diaz L.A."/>
            <person name="Ribeiro J.M."/>
        </authorList>
    </citation>
    <scope>NUCLEOTIDE SEQUENCE</scope>
    <source>
        <tissue evidence="14">Salivary gland</tissue>
    </source>
</reference>
<dbReference type="Gene3D" id="2.40.10.10">
    <property type="entry name" value="Trypsin-like serine proteases"/>
    <property type="match status" value="1"/>
</dbReference>
<dbReference type="InterPro" id="IPR043504">
    <property type="entry name" value="Peptidase_S1_PA_chymotrypsin"/>
</dbReference>
<evidence type="ECO:0000256" key="1">
    <source>
        <dbReference type="ARBA" id="ARBA00004613"/>
    </source>
</evidence>
<dbReference type="PRINTS" id="PR00722">
    <property type="entry name" value="CHYMOTRYPSIN"/>
</dbReference>
<dbReference type="InterPro" id="IPR001254">
    <property type="entry name" value="Trypsin_dom"/>
</dbReference>
<keyword evidence="5 10" id="KW-0378">Hydrolase</keyword>
<dbReference type="InterPro" id="IPR033116">
    <property type="entry name" value="TRYPSIN_SER"/>
</dbReference>
<dbReference type="InterPro" id="IPR051487">
    <property type="entry name" value="Ser/Thr_Proteases_Immune/Dev"/>
</dbReference>
<dbReference type="GO" id="GO:0005576">
    <property type="term" value="C:extracellular region"/>
    <property type="evidence" value="ECO:0007669"/>
    <property type="project" value="UniProtKB-SubCell"/>
</dbReference>
<protein>
    <submittedName>
        <fullName evidence="14">Salivary trypsin</fullName>
    </submittedName>
</protein>
<dbReference type="GO" id="GO:0004252">
    <property type="term" value="F:serine-type endopeptidase activity"/>
    <property type="evidence" value="ECO:0007669"/>
    <property type="project" value="InterPro"/>
</dbReference>
<dbReference type="CDD" id="cd00190">
    <property type="entry name" value="Tryp_SPc"/>
    <property type="match status" value="1"/>
</dbReference>
<dbReference type="InterPro" id="IPR009003">
    <property type="entry name" value="Peptidase_S1_PA"/>
</dbReference>
<feature type="domain" description="Peptidase S1" evidence="13">
    <location>
        <begin position="59"/>
        <end position="295"/>
    </location>
</feature>
<proteinExistence type="evidence at transcript level"/>
<dbReference type="InterPro" id="IPR001314">
    <property type="entry name" value="Peptidase_S1A"/>
</dbReference>
<dbReference type="SUPFAM" id="SSF50494">
    <property type="entry name" value="Trypsin-like serine proteases"/>
    <property type="match status" value="1"/>
</dbReference>
<keyword evidence="4 12" id="KW-0732">Signal</keyword>
<evidence type="ECO:0000313" key="14">
    <source>
        <dbReference type="EMBL" id="ADN29818.1"/>
    </source>
</evidence>
<dbReference type="PANTHER" id="PTHR24256">
    <property type="entry name" value="TRYPTASE-RELATED"/>
    <property type="match status" value="1"/>
</dbReference>
<evidence type="ECO:0000256" key="8">
    <source>
        <dbReference type="ARBA" id="ARBA00023157"/>
    </source>
</evidence>
<feature type="chain" id="PRO_5003159863" evidence="12">
    <location>
        <begin position="22"/>
        <end position="308"/>
    </location>
</feature>
<dbReference type="AlphaFoldDB" id="E2J7A0"/>
<keyword evidence="8" id="KW-1015">Disulfide bond</keyword>
<dbReference type="Pfam" id="PF00089">
    <property type="entry name" value="Trypsin"/>
    <property type="match status" value="1"/>
</dbReference>
<comment type="similarity">
    <text evidence="9">Belongs to the peptidase S1 family. CLIP subfamily.</text>
</comment>
<comment type="subcellular location">
    <subcellularLocation>
        <location evidence="1">Secreted</location>
    </subcellularLocation>
</comment>
<feature type="region of interest" description="Disordered" evidence="11">
    <location>
        <begin position="21"/>
        <end position="41"/>
    </location>
</feature>